<dbReference type="SUPFAM" id="SSF48726">
    <property type="entry name" value="Immunoglobulin"/>
    <property type="match status" value="1"/>
</dbReference>
<evidence type="ECO:0000256" key="4">
    <source>
        <dbReference type="ARBA" id="ARBA00023180"/>
    </source>
</evidence>
<dbReference type="Proteomes" id="UP001314229">
    <property type="component" value="Unassembled WGS sequence"/>
</dbReference>
<feature type="signal peptide" evidence="6">
    <location>
        <begin position="1"/>
        <end position="16"/>
    </location>
</feature>
<dbReference type="InterPro" id="IPR013783">
    <property type="entry name" value="Ig-like_fold"/>
</dbReference>
<reference evidence="7 8" key="1">
    <citation type="submission" date="2024-01" db="EMBL/GenBank/DDBJ databases">
        <authorList>
            <person name="Alioto T."/>
            <person name="Alioto T."/>
            <person name="Gomez Garrido J."/>
        </authorList>
    </citation>
    <scope>NUCLEOTIDE SEQUENCE [LARGE SCALE GENOMIC DNA]</scope>
</reference>
<keyword evidence="3 5" id="KW-0472">Membrane</keyword>
<dbReference type="PANTHER" id="PTHR12080:SF125">
    <property type="entry name" value="CD48 ANTIGEN-LIKE"/>
    <property type="match status" value="1"/>
</dbReference>
<feature type="chain" id="PRO_5043516712" evidence="6">
    <location>
        <begin position="17"/>
        <end position="243"/>
    </location>
</feature>
<evidence type="ECO:0000256" key="1">
    <source>
        <dbReference type="ARBA" id="ARBA00004370"/>
    </source>
</evidence>
<evidence type="ECO:0000256" key="2">
    <source>
        <dbReference type="ARBA" id="ARBA00022729"/>
    </source>
</evidence>
<accession>A0AAV1Q1H4</accession>
<dbReference type="InterPro" id="IPR015631">
    <property type="entry name" value="CD2/SLAM_rcpt"/>
</dbReference>
<dbReference type="PANTHER" id="PTHR12080">
    <property type="entry name" value="SIGNALING LYMPHOCYTIC ACTIVATION MOLECULE"/>
    <property type="match status" value="1"/>
</dbReference>
<dbReference type="Gene3D" id="2.60.40.10">
    <property type="entry name" value="Immunoglobulins"/>
    <property type="match status" value="2"/>
</dbReference>
<keyword evidence="8" id="KW-1185">Reference proteome</keyword>
<feature type="transmembrane region" description="Helical" evidence="5">
    <location>
        <begin position="193"/>
        <end position="213"/>
    </location>
</feature>
<dbReference type="GO" id="GO:0016020">
    <property type="term" value="C:membrane"/>
    <property type="evidence" value="ECO:0007669"/>
    <property type="project" value="UniProtKB-SubCell"/>
</dbReference>
<proteinExistence type="predicted"/>
<evidence type="ECO:0000256" key="6">
    <source>
        <dbReference type="SAM" id="SignalP"/>
    </source>
</evidence>
<evidence type="ECO:0000313" key="8">
    <source>
        <dbReference type="Proteomes" id="UP001314229"/>
    </source>
</evidence>
<evidence type="ECO:0000256" key="5">
    <source>
        <dbReference type="SAM" id="Phobius"/>
    </source>
</evidence>
<keyword evidence="5" id="KW-0812">Transmembrane</keyword>
<organism evidence="7 8">
    <name type="scientific">Scomber scombrus</name>
    <name type="common">Atlantic mackerel</name>
    <name type="synonym">Scomber vernalis</name>
    <dbReference type="NCBI Taxonomy" id="13677"/>
    <lineage>
        <taxon>Eukaryota</taxon>
        <taxon>Metazoa</taxon>
        <taxon>Chordata</taxon>
        <taxon>Craniata</taxon>
        <taxon>Vertebrata</taxon>
        <taxon>Euteleostomi</taxon>
        <taxon>Actinopterygii</taxon>
        <taxon>Neopterygii</taxon>
        <taxon>Teleostei</taxon>
        <taxon>Neoteleostei</taxon>
        <taxon>Acanthomorphata</taxon>
        <taxon>Pelagiaria</taxon>
        <taxon>Scombriformes</taxon>
        <taxon>Scombridae</taxon>
        <taxon>Scomber</taxon>
    </lineage>
</organism>
<keyword evidence="2 6" id="KW-0732">Signal</keyword>
<dbReference type="AlphaFoldDB" id="A0AAV1Q1H4"/>
<comment type="caution">
    <text evidence="7">The sequence shown here is derived from an EMBL/GenBank/DDBJ whole genome shotgun (WGS) entry which is preliminary data.</text>
</comment>
<dbReference type="EMBL" id="CAWUFR010000399">
    <property type="protein sequence ID" value="CAK6977275.1"/>
    <property type="molecule type" value="Genomic_DNA"/>
</dbReference>
<comment type="subcellular location">
    <subcellularLocation>
        <location evidence="1">Membrane</location>
    </subcellularLocation>
</comment>
<keyword evidence="5" id="KW-1133">Transmembrane helix</keyword>
<protein>
    <submittedName>
        <fullName evidence="7">Uncharacterized protein LOC128354439 isoform X2</fullName>
    </submittedName>
</protein>
<evidence type="ECO:0000313" key="7">
    <source>
        <dbReference type="EMBL" id="CAK6977275.1"/>
    </source>
</evidence>
<dbReference type="InterPro" id="IPR036179">
    <property type="entry name" value="Ig-like_dom_sf"/>
</dbReference>
<evidence type="ECO:0000256" key="3">
    <source>
        <dbReference type="ARBA" id="ARBA00023136"/>
    </source>
</evidence>
<name>A0AAV1Q1H4_SCOSC</name>
<keyword evidence="4" id="KW-0325">Glycoprotein</keyword>
<sequence length="243" mass="27893">MWFPVVVWMAVTAVSTEPLYMKIGDTAVLTPNSVVNPITSIVWKLGPNIAMVWNGGKIVSYQQFKDRGTLNISTGVMIITGLTRNHSGTYTAEINFKIIDKTELLVISAVPQPNLYVLCDPEMTYCVFTCDGSTTDAEPVEYEWTAGDERWTSTNQHRITKEEKEWWFSCTLENPVGSSSSEKVHNPFMKSDWRVMFILTEVILVVCIIIFCFRHKCRKERIQTNLNTNTKRNIRRVLVELEW</sequence>
<gene>
    <name evidence="7" type="ORF">FSCOSCO3_A020570</name>
</gene>